<sequence length="159" mass="17427">EEVAVEVLRNKYEGTIDKDLGVIIAVYDVRDISDGIIFPGDPATHHEVTFDILTYMPKVDEVVVGEVTELIDFGAFVRIGPMEGLVHVSQITDEFISLDKKIPAFVSKRSGKSLKKGDVVYAKISTVSMKNSVKDSKIALTMKADGLGKTRMGQRIRAG</sequence>
<evidence type="ECO:0000313" key="5">
    <source>
        <dbReference type="EMBL" id="EQD26106.1"/>
    </source>
</evidence>
<keyword evidence="2 5" id="KW-0240">DNA-directed RNA polymerase</keyword>
<dbReference type="NCBIfam" id="TIGR00448">
    <property type="entry name" value="rpoE"/>
    <property type="match status" value="1"/>
</dbReference>
<dbReference type="PANTHER" id="PTHR12709:SF4">
    <property type="entry name" value="DNA-DIRECTED RNA POLYMERASE II SUBUNIT RPB7"/>
    <property type="match status" value="1"/>
</dbReference>
<feature type="non-terminal residue" evidence="5">
    <location>
        <position position="1"/>
    </location>
</feature>
<dbReference type="Gene3D" id="3.30.1490.120">
    <property type="entry name" value="RNA polymerase Rpb7-like, N-terminal domain"/>
    <property type="match status" value="1"/>
</dbReference>
<dbReference type="InterPro" id="IPR005576">
    <property type="entry name" value="Rpb7-like_N"/>
</dbReference>
<dbReference type="PANTHER" id="PTHR12709">
    <property type="entry name" value="DNA-DIRECTED RNA POLYMERASE II, III"/>
    <property type="match status" value="1"/>
</dbReference>
<gene>
    <name evidence="5" type="ORF">B1A_21999</name>
</gene>
<dbReference type="SUPFAM" id="SSF50249">
    <property type="entry name" value="Nucleic acid-binding proteins"/>
    <property type="match status" value="1"/>
</dbReference>
<dbReference type="Pfam" id="PF03876">
    <property type="entry name" value="SHS2_Rpb7-N"/>
    <property type="match status" value="1"/>
</dbReference>
<evidence type="ECO:0000256" key="2">
    <source>
        <dbReference type="ARBA" id="ARBA00022478"/>
    </source>
</evidence>
<feature type="domain" description="S1 motif" evidence="4">
    <location>
        <begin position="60"/>
        <end position="143"/>
    </location>
</feature>
<dbReference type="GO" id="GO:0000428">
    <property type="term" value="C:DNA-directed RNA polymerase complex"/>
    <property type="evidence" value="ECO:0007669"/>
    <property type="project" value="UniProtKB-KW"/>
</dbReference>
<dbReference type="InterPro" id="IPR003029">
    <property type="entry name" value="S1_domain"/>
</dbReference>
<evidence type="ECO:0000256" key="1">
    <source>
        <dbReference type="ARBA" id="ARBA00009307"/>
    </source>
</evidence>
<dbReference type="SMART" id="SM00316">
    <property type="entry name" value="S1"/>
    <property type="match status" value="1"/>
</dbReference>
<organism evidence="5">
    <name type="scientific">mine drainage metagenome</name>
    <dbReference type="NCBI Taxonomy" id="410659"/>
    <lineage>
        <taxon>unclassified sequences</taxon>
        <taxon>metagenomes</taxon>
        <taxon>ecological metagenomes</taxon>
    </lineage>
</organism>
<comment type="similarity">
    <text evidence="1">Belongs to the eukaryotic RPB7/RPC8 RNA polymerase subunit family.</text>
</comment>
<dbReference type="GO" id="GO:0003677">
    <property type="term" value="F:DNA binding"/>
    <property type="evidence" value="ECO:0007669"/>
    <property type="project" value="InterPro"/>
</dbReference>
<dbReference type="InterPro" id="IPR004519">
    <property type="entry name" value="RNAP_E/RPC8"/>
</dbReference>
<keyword evidence="3" id="KW-0804">Transcription</keyword>
<reference evidence="5" key="1">
    <citation type="submission" date="2013-08" db="EMBL/GenBank/DDBJ databases">
        <authorList>
            <person name="Mendez C."/>
            <person name="Richter M."/>
            <person name="Ferrer M."/>
            <person name="Sanchez J."/>
        </authorList>
    </citation>
    <scope>NUCLEOTIDE SEQUENCE</scope>
</reference>
<dbReference type="InterPro" id="IPR012340">
    <property type="entry name" value="NA-bd_OB-fold"/>
</dbReference>
<name>T0XTK2_9ZZZZ</name>
<dbReference type="InterPro" id="IPR036898">
    <property type="entry name" value="RNA_pol_Rpb7-like_N_sf"/>
</dbReference>
<dbReference type="NCBIfam" id="NF006333">
    <property type="entry name" value="PRK08563.1"/>
    <property type="match status" value="1"/>
</dbReference>
<proteinExistence type="inferred from homology"/>
<dbReference type="SUPFAM" id="SSF88798">
    <property type="entry name" value="N-terminal, heterodimerisation domain of RBP7 (RpoE)"/>
    <property type="match status" value="1"/>
</dbReference>
<dbReference type="AlphaFoldDB" id="T0XTK2"/>
<accession>T0XTK2</accession>
<dbReference type="InterPro" id="IPR045113">
    <property type="entry name" value="Rpb7-like"/>
</dbReference>
<comment type="caution">
    <text evidence="5">The sequence shown here is derived from an EMBL/GenBank/DDBJ whole genome shotgun (WGS) entry which is preliminary data.</text>
</comment>
<protein>
    <submittedName>
        <fullName evidence="5">DNA-directed RNA polymerase subunit E</fullName>
    </submittedName>
</protein>
<dbReference type="Gene3D" id="2.40.50.140">
    <property type="entry name" value="Nucleic acid-binding proteins"/>
    <property type="match status" value="1"/>
</dbReference>
<evidence type="ECO:0000256" key="3">
    <source>
        <dbReference type="ARBA" id="ARBA00023163"/>
    </source>
</evidence>
<dbReference type="EMBL" id="AUZX01016262">
    <property type="protein sequence ID" value="EQD26106.1"/>
    <property type="molecule type" value="Genomic_DNA"/>
</dbReference>
<evidence type="ECO:0000259" key="4">
    <source>
        <dbReference type="PROSITE" id="PS50126"/>
    </source>
</evidence>
<dbReference type="PROSITE" id="PS50126">
    <property type="entry name" value="S1"/>
    <property type="match status" value="1"/>
</dbReference>
<dbReference type="GO" id="GO:0006352">
    <property type="term" value="P:DNA-templated transcription initiation"/>
    <property type="evidence" value="ECO:0007669"/>
    <property type="project" value="InterPro"/>
</dbReference>
<dbReference type="Pfam" id="PF00575">
    <property type="entry name" value="S1"/>
    <property type="match status" value="1"/>
</dbReference>
<reference evidence="5" key="2">
    <citation type="journal article" date="2014" name="ISME J.">
        <title>Microbial stratification in low pH oxic and suboxic macroscopic growths along an acid mine drainage.</title>
        <authorList>
            <person name="Mendez-Garcia C."/>
            <person name="Mesa V."/>
            <person name="Sprenger R.R."/>
            <person name="Richter M."/>
            <person name="Diez M.S."/>
            <person name="Solano J."/>
            <person name="Bargiela R."/>
            <person name="Golyshina O.V."/>
            <person name="Manteca A."/>
            <person name="Ramos J.L."/>
            <person name="Gallego J.R."/>
            <person name="Llorente I."/>
            <person name="Martins Dos Santos V.A."/>
            <person name="Jensen O.N."/>
            <person name="Pelaez A.I."/>
            <person name="Sanchez J."/>
            <person name="Ferrer M."/>
        </authorList>
    </citation>
    <scope>NUCLEOTIDE SEQUENCE</scope>
</reference>
<dbReference type="GO" id="GO:0003899">
    <property type="term" value="F:DNA-directed RNA polymerase activity"/>
    <property type="evidence" value="ECO:0007669"/>
    <property type="project" value="InterPro"/>
</dbReference>